<name>A0ABW1BMC1_9ACTN</name>
<evidence type="ECO:0000313" key="4">
    <source>
        <dbReference type="EMBL" id="MFC5814385.1"/>
    </source>
</evidence>
<dbReference type="Proteomes" id="UP001596096">
    <property type="component" value="Unassembled WGS sequence"/>
</dbReference>
<feature type="signal peptide" evidence="3">
    <location>
        <begin position="1"/>
        <end position="23"/>
    </location>
</feature>
<keyword evidence="2" id="KW-1133">Transmembrane helix</keyword>
<feature type="region of interest" description="Disordered" evidence="1">
    <location>
        <begin position="217"/>
        <end position="236"/>
    </location>
</feature>
<organism evidence="4 5">
    <name type="scientific">Nonomuraea harbinensis</name>
    <dbReference type="NCBI Taxonomy" id="1286938"/>
    <lineage>
        <taxon>Bacteria</taxon>
        <taxon>Bacillati</taxon>
        <taxon>Actinomycetota</taxon>
        <taxon>Actinomycetes</taxon>
        <taxon>Streptosporangiales</taxon>
        <taxon>Streptosporangiaceae</taxon>
        <taxon>Nonomuraea</taxon>
    </lineage>
</organism>
<feature type="transmembrane region" description="Helical" evidence="2">
    <location>
        <begin position="195"/>
        <end position="214"/>
    </location>
</feature>
<dbReference type="RefSeq" id="WP_219543079.1">
    <property type="nucleotide sequence ID" value="NZ_JAHKRN010000002.1"/>
</dbReference>
<feature type="compositionally biased region" description="Basic and acidic residues" evidence="1">
    <location>
        <begin position="217"/>
        <end position="230"/>
    </location>
</feature>
<evidence type="ECO:0000256" key="2">
    <source>
        <dbReference type="SAM" id="Phobius"/>
    </source>
</evidence>
<keyword evidence="2" id="KW-0812">Transmembrane</keyword>
<evidence type="ECO:0000256" key="1">
    <source>
        <dbReference type="SAM" id="MobiDB-lite"/>
    </source>
</evidence>
<keyword evidence="3" id="KW-0732">Signal</keyword>
<sequence>MRRLMVILAAAAALIAGAPPASASGGWALTYLDPVPSSLAPGTSYTIGFWVLQHGTHPFEGELGPTALRLTGADGLVREFPGSPLPEPGHYAAAVNVPEGVHKLTGVQGMFQPYEIGALTVPGRIEINPLDPELVKALREPTVDYWGVIRPPGIPDLEGVPDASPAPPTAASAPAATVPDSAPTAETPTVGVPPYTLLLAAAGGALLAVAALRLPRRGREPDPPVDDKADTIVISG</sequence>
<keyword evidence="5" id="KW-1185">Reference proteome</keyword>
<evidence type="ECO:0000256" key="3">
    <source>
        <dbReference type="SAM" id="SignalP"/>
    </source>
</evidence>
<feature type="chain" id="PRO_5047265006" evidence="3">
    <location>
        <begin position="24"/>
        <end position="236"/>
    </location>
</feature>
<proteinExistence type="predicted"/>
<evidence type="ECO:0000313" key="5">
    <source>
        <dbReference type="Proteomes" id="UP001596096"/>
    </source>
</evidence>
<accession>A0ABW1BMC1</accession>
<feature type="compositionally biased region" description="Low complexity" evidence="1">
    <location>
        <begin position="169"/>
        <end position="185"/>
    </location>
</feature>
<feature type="region of interest" description="Disordered" evidence="1">
    <location>
        <begin position="157"/>
        <end position="187"/>
    </location>
</feature>
<keyword evidence="2" id="KW-0472">Membrane</keyword>
<reference evidence="5" key="1">
    <citation type="journal article" date="2019" name="Int. J. Syst. Evol. Microbiol.">
        <title>The Global Catalogue of Microorganisms (GCM) 10K type strain sequencing project: providing services to taxonomists for standard genome sequencing and annotation.</title>
        <authorList>
            <consortium name="The Broad Institute Genomics Platform"/>
            <consortium name="The Broad Institute Genome Sequencing Center for Infectious Disease"/>
            <person name="Wu L."/>
            <person name="Ma J."/>
        </authorList>
    </citation>
    <scope>NUCLEOTIDE SEQUENCE [LARGE SCALE GENOMIC DNA]</scope>
    <source>
        <strain evidence="5">CGMCC 4.7106</strain>
    </source>
</reference>
<comment type="caution">
    <text evidence="4">The sequence shown here is derived from an EMBL/GenBank/DDBJ whole genome shotgun (WGS) entry which is preliminary data.</text>
</comment>
<dbReference type="EMBL" id="JBHSNW010000002">
    <property type="protein sequence ID" value="MFC5814385.1"/>
    <property type="molecule type" value="Genomic_DNA"/>
</dbReference>
<protein>
    <submittedName>
        <fullName evidence="4">Uncharacterized protein</fullName>
    </submittedName>
</protein>
<gene>
    <name evidence="4" type="ORF">ACFPUY_04785</name>
</gene>